<dbReference type="EMBL" id="DQAY01000048">
    <property type="protein sequence ID" value="HCO22999.1"/>
    <property type="molecule type" value="Genomic_DNA"/>
</dbReference>
<protein>
    <submittedName>
        <fullName evidence="1">Uncharacterized protein</fullName>
    </submittedName>
</protein>
<reference evidence="1 2" key="1">
    <citation type="journal article" date="2018" name="Nat. Biotechnol.">
        <title>A standardized bacterial taxonomy based on genome phylogeny substantially revises the tree of life.</title>
        <authorList>
            <person name="Parks D.H."/>
            <person name="Chuvochina M."/>
            <person name="Waite D.W."/>
            <person name="Rinke C."/>
            <person name="Skarshewski A."/>
            <person name="Chaumeil P.A."/>
            <person name="Hugenholtz P."/>
        </authorList>
    </citation>
    <scope>NUCLEOTIDE SEQUENCE [LARGE SCALE GENOMIC DNA]</scope>
    <source>
        <strain evidence="1">UBA9375</strain>
    </source>
</reference>
<dbReference type="Proteomes" id="UP000263642">
    <property type="component" value="Unassembled WGS sequence"/>
</dbReference>
<proteinExistence type="predicted"/>
<evidence type="ECO:0000313" key="1">
    <source>
        <dbReference type="EMBL" id="HCO22999.1"/>
    </source>
</evidence>
<comment type="caution">
    <text evidence="1">The sequence shown here is derived from an EMBL/GenBank/DDBJ whole genome shotgun (WGS) entry which is preliminary data.</text>
</comment>
<dbReference type="AlphaFoldDB" id="A0A3D3R2M1"/>
<gene>
    <name evidence="1" type="ORF">DIT97_08045</name>
</gene>
<sequence>MSGSLVFSELAISAYVARRVYYKRCLSGNNSRGNRNRGFSQLFFLIVKKSESSFVNLPGSPYDKSISARQSQG</sequence>
<organism evidence="1 2">
    <name type="scientific">Gimesia maris</name>
    <dbReference type="NCBI Taxonomy" id="122"/>
    <lineage>
        <taxon>Bacteria</taxon>
        <taxon>Pseudomonadati</taxon>
        <taxon>Planctomycetota</taxon>
        <taxon>Planctomycetia</taxon>
        <taxon>Planctomycetales</taxon>
        <taxon>Planctomycetaceae</taxon>
        <taxon>Gimesia</taxon>
    </lineage>
</organism>
<name>A0A3D3R2M1_9PLAN</name>
<evidence type="ECO:0000313" key="2">
    <source>
        <dbReference type="Proteomes" id="UP000263642"/>
    </source>
</evidence>
<accession>A0A3D3R2M1</accession>